<evidence type="ECO:0000259" key="3">
    <source>
        <dbReference type="PROSITE" id="PS50041"/>
    </source>
</evidence>
<feature type="chain" id="PRO_5043833278" description="C-type lectin domain-containing protein" evidence="2">
    <location>
        <begin position="25"/>
        <end position="362"/>
    </location>
</feature>
<dbReference type="PROSITE" id="PS00615">
    <property type="entry name" value="C_TYPE_LECTIN_1"/>
    <property type="match status" value="1"/>
</dbReference>
<dbReference type="SUPFAM" id="SSF56436">
    <property type="entry name" value="C-type lectin-like"/>
    <property type="match status" value="3"/>
</dbReference>
<keyword evidence="5" id="KW-1185">Reference proteome</keyword>
<evidence type="ECO:0000256" key="2">
    <source>
        <dbReference type="SAM" id="SignalP"/>
    </source>
</evidence>
<protein>
    <recommendedName>
        <fullName evidence="3">C-type lectin domain-containing protein</fullName>
    </recommendedName>
</protein>
<feature type="domain" description="C-type lectin" evidence="3">
    <location>
        <begin position="246"/>
        <end position="361"/>
    </location>
</feature>
<evidence type="ECO:0000256" key="1">
    <source>
        <dbReference type="ARBA" id="ARBA00023157"/>
    </source>
</evidence>
<dbReference type="AlphaFoldDB" id="A0AAW0P7W9"/>
<dbReference type="InterPro" id="IPR016186">
    <property type="entry name" value="C-type_lectin-like/link_sf"/>
</dbReference>
<dbReference type="InterPro" id="IPR001304">
    <property type="entry name" value="C-type_lectin-like"/>
</dbReference>
<dbReference type="EMBL" id="JBBPFD010000008">
    <property type="protein sequence ID" value="KAK7916234.1"/>
    <property type="molecule type" value="Genomic_DNA"/>
</dbReference>
<accession>A0AAW0P7W9</accession>
<evidence type="ECO:0000313" key="4">
    <source>
        <dbReference type="EMBL" id="KAK7916234.1"/>
    </source>
</evidence>
<name>A0AAW0P7W9_9GOBI</name>
<dbReference type="Proteomes" id="UP001460270">
    <property type="component" value="Unassembled WGS sequence"/>
</dbReference>
<dbReference type="CDD" id="cd00037">
    <property type="entry name" value="CLECT"/>
    <property type="match status" value="3"/>
</dbReference>
<proteinExistence type="predicted"/>
<dbReference type="Pfam" id="PF00059">
    <property type="entry name" value="Lectin_C"/>
    <property type="match status" value="3"/>
</dbReference>
<evidence type="ECO:0000313" key="5">
    <source>
        <dbReference type="Proteomes" id="UP001460270"/>
    </source>
</evidence>
<reference evidence="5" key="1">
    <citation type="submission" date="2024-04" db="EMBL/GenBank/DDBJ databases">
        <title>Salinicola lusitanus LLJ914,a marine bacterium isolated from the Okinawa Trough.</title>
        <authorList>
            <person name="Li J."/>
        </authorList>
    </citation>
    <scope>NUCLEOTIDE SEQUENCE [LARGE SCALE GENOMIC DNA]</scope>
</reference>
<dbReference type="PROSITE" id="PS50041">
    <property type="entry name" value="C_TYPE_LECTIN_2"/>
    <property type="match status" value="3"/>
</dbReference>
<dbReference type="Gene3D" id="3.10.100.10">
    <property type="entry name" value="Mannose-Binding Protein A, subunit A"/>
    <property type="match status" value="3"/>
</dbReference>
<dbReference type="InterPro" id="IPR016187">
    <property type="entry name" value="CTDL_fold"/>
</dbReference>
<feature type="domain" description="C-type lectin" evidence="3">
    <location>
        <begin position="28"/>
        <end position="145"/>
    </location>
</feature>
<dbReference type="PANTHER" id="PTHR45784">
    <property type="entry name" value="C-TYPE LECTIN DOMAIN FAMILY 20 MEMBER A-RELATED"/>
    <property type="match status" value="1"/>
</dbReference>
<sequence length="362" mass="41379">MAAPLVLLCSRAMLVLFLAWAVLSKPFMHHYVYPLDTELLTRKNMSWPKARAWCEQHSLPMFTLELVSASTLSSLTEGLDLVWMGLQRDPHNDSAWIWVNNTIIEQTEGDISQSLNWNEEDCAFYNSDNTWSSRGCDERQPFFCANGYYENKLSWHDAQKYCLNTREDQLYTILTVNDAQELVALAQTRAGGWIGLHRAGGGSWAWPGGQSLNYTAWSSGEPVSRDCGAFSVLEQSWRRFPCDTSLQVLCHRDKLEVVTLRKTWEEALEHCNGLGLELLVLQNNSEDYDYVRKRIYQAETEQVWIGLRFLAGHWFWVDNQPVEELLPDCPLPSQACGVVSKTDSSSGQMEDCSRKFNFVCYG</sequence>
<keyword evidence="2" id="KW-0732">Signal</keyword>
<comment type="caution">
    <text evidence="4">The sequence shown here is derived from an EMBL/GenBank/DDBJ whole genome shotgun (WGS) entry which is preliminary data.</text>
</comment>
<keyword evidence="1" id="KW-1015">Disulfide bond</keyword>
<organism evidence="4 5">
    <name type="scientific">Mugilogobius chulae</name>
    <name type="common">yellowstripe goby</name>
    <dbReference type="NCBI Taxonomy" id="88201"/>
    <lineage>
        <taxon>Eukaryota</taxon>
        <taxon>Metazoa</taxon>
        <taxon>Chordata</taxon>
        <taxon>Craniata</taxon>
        <taxon>Vertebrata</taxon>
        <taxon>Euteleostomi</taxon>
        <taxon>Actinopterygii</taxon>
        <taxon>Neopterygii</taxon>
        <taxon>Teleostei</taxon>
        <taxon>Neoteleostei</taxon>
        <taxon>Acanthomorphata</taxon>
        <taxon>Gobiaria</taxon>
        <taxon>Gobiiformes</taxon>
        <taxon>Gobioidei</taxon>
        <taxon>Gobiidae</taxon>
        <taxon>Gobionellinae</taxon>
        <taxon>Mugilogobius</taxon>
    </lineage>
</organism>
<dbReference type="SMART" id="SM00034">
    <property type="entry name" value="CLECT"/>
    <property type="match status" value="3"/>
</dbReference>
<dbReference type="InterPro" id="IPR018378">
    <property type="entry name" value="C-type_lectin_CS"/>
</dbReference>
<feature type="domain" description="C-type lectin" evidence="3">
    <location>
        <begin position="143"/>
        <end position="251"/>
    </location>
</feature>
<dbReference type="PANTHER" id="PTHR45784:SF5">
    <property type="entry name" value="C-TYPE LECTIN DOMAIN FAMILY 20 MEMBER A-RELATED"/>
    <property type="match status" value="1"/>
</dbReference>
<gene>
    <name evidence="4" type="ORF">WMY93_011995</name>
</gene>
<feature type="signal peptide" evidence="2">
    <location>
        <begin position="1"/>
        <end position="24"/>
    </location>
</feature>